<evidence type="ECO:0000259" key="4">
    <source>
        <dbReference type="SMART" id="SM01403"/>
    </source>
</evidence>
<evidence type="ECO:0000256" key="2">
    <source>
        <dbReference type="ARBA" id="ARBA00022980"/>
    </source>
</evidence>
<dbReference type="EMBL" id="GDID01002649">
    <property type="protein sequence ID" value="JAP93957.1"/>
    <property type="molecule type" value="Transcribed_RNA"/>
</dbReference>
<evidence type="ECO:0000313" key="5">
    <source>
        <dbReference type="EMBL" id="JAP93957.1"/>
    </source>
</evidence>
<gene>
    <name evidence="5" type="ORF">TPC1_13560</name>
</gene>
<dbReference type="SUPFAM" id="SSF54999">
    <property type="entry name" value="Ribosomal protein S10"/>
    <property type="match status" value="1"/>
</dbReference>
<comment type="similarity">
    <text evidence="1">Belongs to the universal ribosomal protein uS10 family.</text>
</comment>
<dbReference type="Gene3D" id="3.30.70.600">
    <property type="entry name" value="Ribosomal protein S10 domain"/>
    <property type="match status" value="1"/>
</dbReference>
<dbReference type="AlphaFoldDB" id="A0A146KBP0"/>
<dbReference type="PRINTS" id="PR00971">
    <property type="entry name" value="RIBOSOMALS10"/>
</dbReference>
<evidence type="ECO:0000256" key="1">
    <source>
        <dbReference type="ARBA" id="ARBA00007102"/>
    </source>
</evidence>
<dbReference type="Pfam" id="PF00338">
    <property type="entry name" value="Ribosomal_S10"/>
    <property type="match status" value="1"/>
</dbReference>
<proteinExistence type="inferred from homology"/>
<dbReference type="GO" id="GO:0003735">
    <property type="term" value="F:structural constituent of ribosome"/>
    <property type="evidence" value="ECO:0007669"/>
    <property type="project" value="InterPro"/>
</dbReference>
<dbReference type="SMART" id="SM01403">
    <property type="entry name" value="Ribosomal_S10"/>
    <property type="match status" value="1"/>
</dbReference>
<dbReference type="GO" id="GO:0005840">
    <property type="term" value="C:ribosome"/>
    <property type="evidence" value="ECO:0007669"/>
    <property type="project" value="UniProtKB-KW"/>
</dbReference>
<dbReference type="InterPro" id="IPR027486">
    <property type="entry name" value="Ribosomal_uS10_dom"/>
</dbReference>
<sequence>MEGEKKDIQDTKKYKLVLVSKDLPLIENYCRHITNTAKNSQMEHTGVTRYPVKRLCITTRKSPCGNGSNTWDHFEMRMFKRSLALTTTKTELQTLLKQCKNPAGIQVTLQEDQ</sequence>
<dbReference type="PANTHER" id="PTHR11700">
    <property type="entry name" value="30S RIBOSOMAL PROTEIN S10 FAMILY MEMBER"/>
    <property type="match status" value="1"/>
</dbReference>
<evidence type="ECO:0000256" key="3">
    <source>
        <dbReference type="ARBA" id="ARBA00023274"/>
    </source>
</evidence>
<keyword evidence="3" id="KW-0687">Ribonucleoprotein</keyword>
<accession>A0A146KBP0</accession>
<keyword evidence="2 5" id="KW-0689">Ribosomal protein</keyword>
<dbReference type="GO" id="GO:1990904">
    <property type="term" value="C:ribonucleoprotein complex"/>
    <property type="evidence" value="ECO:0007669"/>
    <property type="project" value="UniProtKB-KW"/>
</dbReference>
<dbReference type="HAMAP" id="MF_00508">
    <property type="entry name" value="Ribosomal_uS10"/>
    <property type="match status" value="1"/>
</dbReference>
<dbReference type="GO" id="GO:0006412">
    <property type="term" value="P:translation"/>
    <property type="evidence" value="ECO:0007669"/>
    <property type="project" value="InterPro"/>
</dbReference>
<dbReference type="InterPro" id="IPR001848">
    <property type="entry name" value="Ribosomal_uS10"/>
</dbReference>
<organism evidence="5">
    <name type="scientific">Trepomonas sp. PC1</name>
    <dbReference type="NCBI Taxonomy" id="1076344"/>
    <lineage>
        <taxon>Eukaryota</taxon>
        <taxon>Metamonada</taxon>
        <taxon>Diplomonadida</taxon>
        <taxon>Hexamitidae</taxon>
        <taxon>Hexamitinae</taxon>
        <taxon>Trepomonas</taxon>
    </lineage>
</organism>
<feature type="domain" description="Small ribosomal subunit protein uS10" evidence="4">
    <location>
        <begin position="15"/>
        <end position="110"/>
    </location>
</feature>
<dbReference type="InterPro" id="IPR036838">
    <property type="entry name" value="Ribosomal_uS10_dom_sf"/>
</dbReference>
<protein>
    <submittedName>
        <fullName evidence="5">Ribosomal protein S20</fullName>
    </submittedName>
</protein>
<name>A0A146KBP0_9EUKA</name>
<reference evidence="5" key="1">
    <citation type="submission" date="2015-07" db="EMBL/GenBank/DDBJ databases">
        <title>Adaptation to a free-living lifestyle via gene acquisitions in the diplomonad Trepomonas sp. PC1.</title>
        <authorList>
            <person name="Xu F."/>
            <person name="Jerlstrom-Hultqvist J."/>
            <person name="Kolisko M."/>
            <person name="Simpson A.G.B."/>
            <person name="Roger A.J."/>
            <person name="Svard S.G."/>
            <person name="Andersson J.O."/>
        </authorList>
    </citation>
    <scope>NUCLEOTIDE SEQUENCE</scope>
    <source>
        <strain evidence="5">PC1</strain>
    </source>
</reference>